<reference evidence="2" key="1">
    <citation type="journal article" date="2023" name="IScience">
        <title>Live-bearing cockroach genome reveals convergent evolutionary mechanisms linked to viviparity in insects and beyond.</title>
        <authorList>
            <person name="Fouks B."/>
            <person name="Harrison M.C."/>
            <person name="Mikhailova A.A."/>
            <person name="Marchal E."/>
            <person name="English S."/>
            <person name="Carruthers M."/>
            <person name="Jennings E.C."/>
            <person name="Chiamaka E.L."/>
            <person name="Frigard R.A."/>
            <person name="Pippel M."/>
            <person name="Attardo G.M."/>
            <person name="Benoit J.B."/>
            <person name="Bornberg-Bauer E."/>
            <person name="Tobe S.S."/>
        </authorList>
    </citation>
    <scope>NUCLEOTIDE SEQUENCE</scope>
    <source>
        <strain evidence="2">Stay&amp;Tobe</strain>
    </source>
</reference>
<name>A0AAD8E8P2_DIPPU</name>
<sequence>ENQDKNSVYLCFMVSEEDDGCNLKIPRETGADGGQRSKTQNQNSGPRCNKYECALADIFLAEYGLKTDRDYFVGKILHLGVKLSNKNCTINMQHSPCFSKPEEPSFLLKNDHTMDFKRRFADAFQRSQ</sequence>
<dbReference type="AlphaFoldDB" id="A0AAD8E8P2"/>
<evidence type="ECO:0000256" key="1">
    <source>
        <dbReference type="SAM" id="MobiDB-lite"/>
    </source>
</evidence>
<accession>A0AAD8E8P2</accession>
<feature type="region of interest" description="Disordered" evidence="1">
    <location>
        <begin position="23"/>
        <end position="47"/>
    </location>
</feature>
<evidence type="ECO:0000313" key="3">
    <source>
        <dbReference type="Proteomes" id="UP001233999"/>
    </source>
</evidence>
<proteinExistence type="predicted"/>
<comment type="caution">
    <text evidence="2">The sequence shown here is derived from an EMBL/GenBank/DDBJ whole genome shotgun (WGS) entry which is preliminary data.</text>
</comment>
<feature type="non-terminal residue" evidence="2">
    <location>
        <position position="128"/>
    </location>
</feature>
<protein>
    <submittedName>
        <fullName evidence="2">Uncharacterized protein</fullName>
    </submittedName>
</protein>
<evidence type="ECO:0000313" key="2">
    <source>
        <dbReference type="EMBL" id="KAJ9581036.1"/>
    </source>
</evidence>
<keyword evidence="3" id="KW-1185">Reference proteome</keyword>
<gene>
    <name evidence="2" type="ORF">L9F63_023790</name>
</gene>
<reference evidence="2" key="2">
    <citation type="submission" date="2023-05" db="EMBL/GenBank/DDBJ databases">
        <authorList>
            <person name="Fouks B."/>
        </authorList>
    </citation>
    <scope>NUCLEOTIDE SEQUENCE</scope>
    <source>
        <strain evidence="2">Stay&amp;Tobe</strain>
        <tissue evidence="2">Testes</tissue>
    </source>
</reference>
<dbReference type="Proteomes" id="UP001233999">
    <property type="component" value="Unassembled WGS sequence"/>
</dbReference>
<feature type="compositionally biased region" description="Polar residues" evidence="1">
    <location>
        <begin position="36"/>
        <end position="46"/>
    </location>
</feature>
<feature type="non-terminal residue" evidence="2">
    <location>
        <position position="1"/>
    </location>
</feature>
<organism evidence="2 3">
    <name type="scientific">Diploptera punctata</name>
    <name type="common">Pacific beetle cockroach</name>
    <dbReference type="NCBI Taxonomy" id="6984"/>
    <lineage>
        <taxon>Eukaryota</taxon>
        <taxon>Metazoa</taxon>
        <taxon>Ecdysozoa</taxon>
        <taxon>Arthropoda</taxon>
        <taxon>Hexapoda</taxon>
        <taxon>Insecta</taxon>
        <taxon>Pterygota</taxon>
        <taxon>Neoptera</taxon>
        <taxon>Polyneoptera</taxon>
        <taxon>Dictyoptera</taxon>
        <taxon>Blattodea</taxon>
        <taxon>Blaberoidea</taxon>
        <taxon>Blaberidae</taxon>
        <taxon>Diplopterinae</taxon>
        <taxon>Diploptera</taxon>
    </lineage>
</organism>
<dbReference type="EMBL" id="JASPKZ010008050">
    <property type="protein sequence ID" value="KAJ9581036.1"/>
    <property type="molecule type" value="Genomic_DNA"/>
</dbReference>